<keyword evidence="7 8" id="KW-1015">Disulfide bond</keyword>
<evidence type="ECO:0000256" key="8">
    <source>
        <dbReference type="RuleBase" id="RU367043"/>
    </source>
</evidence>
<dbReference type="PANTHER" id="PTHR13172">
    <property type="entry name" value="MITOCHONDRIAL IMPORT INNER MEMBRANE TRANSLOCASE SUBUNIT TIM9B"/>
    <property type="match status" value="1"/>
</dbReference>
<keyword evidence="8" id="KW-0143">Chaperone</keyword>
<dbReference type="InterPro" id="IPR035427">
    <property type="entry name" value="Tim10-like_dom_sf"/>
</dbReference>
<proteinExistence type="inferred from homology"/>
<keyword evidence="1 8" id="KW-0813">Transport</keyword>
<comment type="subunit">
    <text evidence="8">Heterohexamer.</text>
</comment>
<reference evidence="10 11" key="1">
    <citation type="submission" date="2024-03" db="EMBL/GenBank/DDBJ databases">
        <title>The Acrasis kona genome and developmental transcriptomes reveal deep origins of eukaryotic multicellular pathways.</title>
        <authorList>
            <person name="Sheikh S."/>
            <person name="Fu C.-J."/>
            <person name="Brown M.W."/>
            <person name="Baldauf S.L."/>
        </authorList>
    </citation>
    <scope>NUCLEOTIDE SEQUENCE [LARGE SCALE GENOMIC DNA]</scope>
    <source>
        <strain evidence="10 11">ATCC MYA-3509</strain>
    </source>
</reference>
<keyword evidence="11" id="KW-1185">Reference proteome</keyword>
<evidence type="ECO:0000259" key="9">
    <source>
        <dbReference type="Pfam" id="PF02953"/>
    </source>
</evidence>
<keyword evidence="8" id="KW-0999">Mitochondrion inner membrane</keyword>
<dbReference type="AlphaFoldDB" id="A0AAW2ZK57"/>
<keyword evidence="3" id="KW-0862">Zinc</keyword>
<dbReference type="Pfam" id="PF02953">
    <property type="entry name" value="zf-Tim10_DDP"/>
    <property type="match status" value="1"/>
</dbReference>
<evidence type="ECO:0000256" key="4">
    <source>
        <dbReference type="ARBA" id="ARBA00022927"/>
    </source>
</evidence>
<evidence type="ECO:0000256" key="3">
    <source>
        <dbReference type="ARBA" id="ARBA00022833"/>
    </source>
</evidence>
<dbReference type="Gene3D" id="1.10.287.810">
    <property type="entry name" value="Mitochondrial import inner membrane translocase subunit tim13 like domains"/>
    <property type="match status" value="1"/>
</dbReference>
<evidence type="ECO:0000256" key="7">
    <source>
        <dbReference type="ARBA" id="ARBA00023157"/>
    </source>
</evidence>
<dbReference type="GO" id="GO:0046872">
    <property type="term" value="F:metal ion binding"/>
    <property type="evidence" value="ECO:0007669"/>
    <property type="project" value="UniProtKB-KW"/>
</dbReference>
<dbReference type="Proteomes" id="UP001431209">
    <property type="component" value="Unassembled WGS sequence"/>
</dbReference>
<dbReference type="InterPro" id="IPR050673">
    <property type="entry name" value="Mito_inner_translocase_sub"/>
</dbReference>
<keyword evidence="8" id="KW-0472">Membrane</keyword>
<accession>A0AAW2ZK57</accession>
<evidence type="ECO:0000256" key="6">
    <source>
        <dbReference type="ARBA" id="ARBA00023128"/>
    </source>
</evidence>
<comment type="caution">
    <text evidence="10">The sequence shown here is derived from an EMBL/GenBank/DDBJ whole genome shotgun (WGS) entry which is preliminary data.</text>
</comment>
<comment type="similarity">
    <text evidence="8">Belongs to the small Tim family.</text>
</comment>
<evidence type="ECO:0000313" key="11">
    <source>
        <dbReference type="Proteomes" id="UP001431209"/>
    </source>
</evidence>
<keyword evidence="6 8" id="KW-0496">Mitochondrion</keyword>
<dbReference type="EMBL" id="JAOPGA020001602">
    <property type="protein sequence ID" value="KAL0489774.1"/>
    <property type="molecule type" value="Genomic_DNA"/>
</dbReference>
<comment type="function">
    <text evidence="8">Mitochondrial intermembrane chaperone that participates in the import and insertion of some multi-pass transmembrane proteins into the mitochondrial inner membrane. Also required for the transfer of beta-barrel precursors from the TOM complex to the sorting and assembly machinery (SAM complex) of the outer membrane. Acts as a chaperone-like protein that protects the hydrophobic precursors from aggregation and guide them through the mitochondrial intermembrane space.</text>
</comment>
<protein>
    <recommendedName>
        <fullName evidence="8">Mitochondrial import inner membrane translocase subunit</fullName>
    </recommendedName>
</protein>
<gene>
    <name evidence="10" type="ORF">AKO1_003920</name>
</gene>
<keyword evidence="5 8" id="KW-0811">Translocation</keyword>
<keyword evidence="4 8" id="KW-0653">Protein transport</keyword>
<dbReference type="InterPro" id="IPR004217">
    <property type="entry name" value="Tim10-like"/>
</dbReference>
<organism evidence="10 11">
    <name type="scientific">Acrasis kona</name>
    <dbReference type="NCBI Taxonomy" id="1008807"/>
    <lineage>
        <taxon>Eukaryota</taxon>
        <taxon>Discoba</taxon>
        <taxon>Heterolobosea</taxon>
        <taxon>Tetramitia</taxon>
        <taxon>Eutetramitia</taxon>
        <taxon>Acrasidae</taxon>
        <taxon>Acrasis</taxon>
    </lineage>
</organism>
<evidence type="ECO:0000313" key="10">
    <source>
        <dbReference type="EMBL" id="KAL0489774.1"/>
    </source>
</evidence>
<feature type="domain" description="Tim10-like" evidence="9">
    <location>
        <begin position="25"/>
        <end position="87"/>
    </location>
</feature>
<dbReference type="GO" id="GO:0005743">
    <property type="term" value="C:mitochondrial inner membrane"/>
    <property type="evidence" value="ECO:0007669"/>
    <property type="project" value="UniProtKB-SubCell"/>
</dbReference>
<sequence>MGFNNFQAMQQQQQAQQYQKQQQAQMMQEMQFKEALDMYNFVVRESFVQCVKDMNSQNLTKEEETCVKKYSEKLYKYGQRVGLSFQENFQEMMGAQQK</sequence>
<comment type="domain">
    <text evidence="8">The twin CX3C motif contains 4 conserved Cys residues that form 2 disulfide bonds in the mitochondrial intermembrane space.</text>
</comment>
<evidence type="ECO:0000256" key="2">
    <source>
        <dbReference type="ARBA" id="ARBA00022723"/>
    </source>
</evidence>
<name>A0AAW2ZK57_9EUKA</name>
<dbReference type="SUPFAM" id="SSF144122">
    <property type="entry name" value="Tim10-like"/>
    <property type="match status" value="1"/>
</dbReference>
<dbReference type="GO" id="GO:0015031">
    <property type="term" value="P:protein transport"/>
    <property type="evidence" value="ECO:0007669"/>
    <property type="project" value="UniProtKB-KW"/>
</dbReference>
<evidence type="ECO:0000256" key="5">
    <source>
        <dbReference type="ARBA" id="ARBA00023010"/>
    </source>
</evidence>
<keyword evidence="2" id="KW-0479">Metal-binding</keyword>
<evidence type="ECO:0000256" key="1">
    <source>
        <dbReference type="ARBA" id="ARBA00022448"/>
    </source>
</evidence>
<comment type="subcellular location">
    <subcellularLocation>
        <location evidence="8">Mitochondrion inner membrane</location>
        <topology evidence="8">Peripheral membrane protein</topology>
        <orientation evidence="8">Intermembrane side</orientation>
    </subcellularLocation>
</comment>